<evidence type="ECO:0000313" key="10">
    <source>
        <dbReference type="EMBL" id="KAK6469399.1"/>
    </source>
</evidence>
<dbReference type="EC" id="3.4.19.9" evidence="3 7"/>
<feature type="signal peptide" evidence="8">
    <location>
        <begin position="1"/>
        <end position="17"/>
    </location>
</feature>
<evidence type="ECO:0000256" key="6">
    <source>
        <dbReference type="ARBA" id="ARBA00022801"/>
    </source>
</evidence>
<accession>A0ABR0Y7R0</accession>
<comment type="catalytic activity">
    <reaction evidence="7">
        <text>(6S)-5,6,7,8-tetrahydrofolyl-(gamma-L-Glu)(n) + (n-1) H2O = (6S)-5,6,7,8-tetrahydrofolate + (n-1) L-glutamate</text>
        <dbReference type="Rhea" id="RHEA:56784"/>
        <dbReference type="Rhea" id="RHEA-COMP:14738"/>
        <dbReference type="ChEBI" id="CHEBI:15377"/>
        <dbReference type="ChEBI" id="CHEBI:29985"/>
        <dbReference type="ChEBI" id="CHEBI:57453"/>
        <dbReference type="ChEBI" id="CHEBI:141005"/>
        <dbReference type="EC" id="3.4.19.9"/>
    </reaction>
</comment>
<evidence type="ECO:0000313" key="9">
    <source>
        <dbReference type="EMBL" id="KAK6468463.1"/>
    </source>
</evidence>
<evidence type="ECO:0000256" key="7">
    <source>
        <dbReference type="PROSITE-ProRule" id="PRU00607"/>
    </source>
</evidence>
<comment type="similarity">
    <text evidence="2">Belongs to the peptidase C26 family.</text>
</comment>
<evidence type="ECO:0000256" key="8">
    <source>
        <dbReference type="SAM" id="SignalP"/>
    </source>
</evidence>
<proteinExistence type="inferred from homology"/>
<evidence type="ECO:0000256" key="4">
    <source>
        <dbReference type="ARBA" id="ARBA00022525"/>
    </source>
</evidence>
<dbReference type="EMBL" id="JAHFZB010000039">
    <property type="protein sequence ID" value="KAK6469399.1"/>
    <property type="molecule type" value="Genomic_DNA"/>
</dbReference>
<name>A0ABR0Y7R0_HUSHU</name>
<dbReference type="Gene3D" id="3.40.50.880">
    <property type="match status" value="1"/>
</dbReference>
<keyword evidence="4" id="KW-0964">Secreted</keyword>
<evidence type="ECO:0000256" key="3">
    <source>
        <dbReference type="ARBA" id="ARBA00012886"/>
    </source>
</evidence>
<feature type="active site" description="Nucleophile" evidence="7">
    <location>
        <position position="131"/>
    </location>
</feature>
<dbReference type="InterPro" id="IPR011697">
    <property type="entry name" value="Peptidase_C26"/>
</dbReference>
<dbReference type="GO" id="GO:0016787">
    <property type="term" value="F:hydrolase activity"/>
    <property type="evidence" value="ECO:0007669"/>
    <property type="project" value="UniProtKB-KW"/>
</dbReference>
<keyword evidence="5 8" id="KW-0732">Signal</keyword>
<evidence type="ECO:0000256" key="2">
    <source>
        <dbReference type="ARBA" id="ARBA00011083"/>
    </source>
</evidence>
<keyword evidence="6 7" id="KW-0378">Hydrolase</keyword>
<dbReference type="Proteomes" id="UP001369086">
    <property type="component" value="Unassembled WGS sequence"/>
</dbReference>
<evidence type="ECO:0000313" key="11">
    <source>
        <dbReference type="Proteomes" id="UP001369086"/>
    </source>
</evidence>
<dbReference type="PANTHER" id="PTHR11315:SF1">
    <property type="entry name" value="FOLATE GAMMA-GLUTAMYL HYDROLASE"/>
    <property type="match status" value="1"/>
</dbReference>
<dbReference type="PROSITE" id="PS51275">
    <property type="entry name" value="PEPTIDASE_C26_GGH"/>
    <property type="match status" value="1"/>
</dbReference>
<dbReference type="Pfam" id="PF07722">
    <property type="entry name" value="Peptidase_C26"/>
    <property type="match status" value="1"/>
</dbReference>
<protein>
    <recommendedName>
        <fullName evidence="3 7">folate gamma-glutamyl hydrolase</fullName>
        <ecNumber evidence="3 7">3.4.19.9</ecNumber>
    </recommendedName>
</protein>
<feature type="chain" id="PRO_5045031391" description="folate gamma-glutamyl hydrolase" evidence="8">
    <location>
        <begin position="18"/>
        <end position="317"/>
    </location>
</feature>
<dbReference type="PANTHER" id="PTHR11315">
    <property type="entry name" value="PROTEASE FAMILY C26 GAMMA-GLUTAMYL HYDROLASE"/>
    <property type="match status" value="1"/>
</dbReference>
<comment type="subcellular location">
    <subcellularLocation>
        <location evidence="1">Secreted</location>
        <location evidence="1">Extracellular space</location>
    </subcellularLocation>
</comment>
<dbReference type="InterPro" id="IPR029062">
    <property type="entry name" value="Class_I_gatase-like"/>
</dbReference>
<dbReference type="EMBL" id="JAHFZB010000044">
    <property type="protein sequence ID" value="KAK6468463.1"/>
    <property type="molecule type" value="Genomic_DNA"/>
</dbReference>
<dbReference type="SUPFAM" id="SSF52317">
    <property type="entry name" value="Class I glutamine amidotransferase-like"/>
    <property type="match status" value="1"/>
</dbReference>
<gene>
    <name evidence="10" type="ORF">HHUSO_G32332</name>
    <name evidence="9" type="ORF">HHUSO_G33676</name>
</gene>
<comment type="caution">
    <text evidence="9">The sequence shown here is derived from an EMBL/GenBank/DDBJ whole genome shotgun (WGS) entry which is preliminary data.</text>
</comment>
<evidence type="ECO:0000256" key="1">
    <source>
        <dbReference type="ARBA" id="ARBA00004239"/>
    </source>
</evidence>
<evidence type="ECO:0000256" key="5">
    <source>
        <dbReference type="ARBA" id="ARBA00022729"/>
    </source>
</evidence>
<feature type="active site" evidence="7">
    <location>
        <position position="244"/>
    </location>
</feature>
<dbReference type="InterPro" id="IPR015527">
    <property type="entry name" value="Pept_C26_g-glut_hydrolase"/>
</dbReference>
<dbReference type="PROSITE" id="PS51273">
    <property type="entry name" value="GATASE_TYPE_1"/>
    <property type="match status" value="1"/>
</dbReference>
<sequence>MLTLCVLLLTLISCCCGAFPGPPKQQINDRPIIGILTQETEDDNLKPFGKTYIPSSYVKYLESAGCRVTPVKLNLTLPEYEKIFNSINGMMFIGGAVNLLTSDFAKAAAVFYKLALKAYVSGDYFPLWGTCLGFQLLTALVAGDDLLTNATVENKALPLKLTAGAESSRMFRNFPPELMKSLSQEPLTGNFHHYGIATQASTFEGNERLESFFSILSTNKAKEGVEFVSTIEGKKYPFYGVQWHPEVSRFQWHPDQEFPHSVNAVRVSYLTADFFVNEARRSSHHFSSAKEEDAALIYNYSPLYVGNISSYMQIYFF</sequence>
<reference evidence="9 11" key="1">
    <citation type="submission" date="2021-05" db="EMBL/GenBank/DDBJ databases">
        <authorList>
            <person name="Zahm M."/>
            <person name="Klopp C."/>
            <person name="Cabau C."/>
            <person name="Kuhl H."/>
            <person name="Suciu R."/>
            <person name="Ciorpac M."/>
            <person name="Holostenco D."/>
            <person name="Gessner J."/>
            <person name="Wuertz S."/>
            <person name="Hohne C."/>
            <person name="Stock M."/>
            <person name="Gislard M."/>
            <person name="Lluch J."/>
            <person name="Milhes M."/>
            <person name="Lampietro C."/>
            <person name="Lopez Roques C."/>
            <person name="Donnadieu C."/>
            <person name="Du K."/>
            <person name="Schartl M."/>
            <person name="Guiguen Y."/>
        </authorList>
    </citation>
    <scope>NUCLEOTIDE SEQUENCE [LARGE SCALE GENOMIC DNA]</scope>
    <source>
        <strain evidence="9">Hh-F2</strain>
        <tissue evidence="9">Blood</tissue>
    </source>
</reference>
<organism evidence="9 11">
    <name type="scientific">Huso huso</name>
    <name type="common">Beluga</name>
    <name type="synonym">Acipenser huso</name>
    <dbReference type="NCBI Taxonomy" id="61971"/>
    <lineage>
        <taxon>Eukaryota</taxon>
        <taxon>Metazoa</taxon>
        <taxon>Chordata</taxon>
        <taxon>Craniata</taxon>
        <taxon>Vertebrata</taxon>
        <taxon>Euteleostomi</taxon>
        <taxon>Actinopterygii</taxon>
        <taxon>Chondrostei</taxon>
        <taxon>Acipenseriformes</taxon>
        <taxon>Acipenseridae</taxon>
        <taxon>Huso</taxon>
    </lineage>
</organism>
<keyword evidence="11" id="KW-1185">Reference proteome</keyword>